<dbReference type="Proteomes" id="UP000253426">
    <property type="component" value="Unassembled WGS sequence"/>
</dbReference>
<keyword evidence="1" id="KW-0472">Membrane</keyword>
<dbReference type="EMBL" id="QNRR01000003">
    <property type="protein sequence ID" value="RBP45196.1"/>
    <property type="molecule type" value="Genomic_DNA"/>
</dbReference>
<sequence length="100" mass="11825">MNRPDVPALSHHIWAIGFGFPFVLLRCFVPWHLDENARFGHEYNFTVWLFVLATWNMNDSHIAFPVYQKVQALPQNFPIFINYLHDITAQDGVEFRKHLV</sequence>
<keyword evidence="1" id="KW-1133">Transmembrane helix</keyword>
<dbReference type="AlphaFoldDB" id="A0A366HNW9"/>
<reference evidence="2 3" key="1">
    <citation type="submission" date="2018-06" db="EMBL/GenBank/DDBJ databases">
        <title>Genomic Encyclopedia of Type Strains, Phase IV (KMG-IV): sequencing the most valuable type-strain genomes for metagenomic binning, comparative biology and taxonomic classification.</title>
        <authorList>
            <person name="Goeker M."/>
        </authorList>
    </citation>
    <scope>NUCLEOTIDE SEQUENCE [LARGE SCALE GENOMIC DNA]</scope>
    <source>
        <strain evidence="2 3">DSM 25532</strain>
    </source>
</reference>
<protein>
    <submittedName>
        <fullName evidence="2">Uncharacterized protein</fullName>
    </submittedName>
</protein>
<name>A0A366HNW9_9BACT</name>
<evidence type="ECO:0000313" key="3">
    <source>
        <dbReference type="Proteomes" id="UP000253426"/>
    </source>
</evidence>
<keyword evidence="1" id="KW-0812">Transmembrane</keyword>
<proteinExistence type="predicted"/>
<keyword evidence="3" id="KW-1185">Reference proteome</keyword>
<gene>
    <name evidence="2" type="ORF">DES53_103194</name>
</gene>
<evidence type="ECO:0000256" key="1">
    <source>
        <dbReference type="SAM" id="Phobius"/>
    </source>
</evidence>
<organism evidence="2 3">
    <name type="scientific">Roseimicrobium gellanilyticum</name>
    <dbReference type="NCBI Taxonomy" id="748857"/>
    <lineage>
        <taxon>Bacteria</taxon>
        <taxon>Pseudomonadati</taxon>
        <taxon>Verrucomicrobiota</taxon>
        <taxon>Verrucomicrobiia</taxon>
        <taxon>Verrucomicrobiales</taxon>
        <taxon>Verrucomicrobiaceae</taxon>
        <taxon>Roseimicrobium</taxon>
    </lineage>
</organism>
<evidence type="ECO:0000313" key="2">
    <source>
        <dbReference type="EMBL" id="RBP45196.1"/>
    </source>
</evidence>
<feature type="transmembrane region" description="Helical" evidence="1">
    <location>
        <begin position="12"/>
        <end position="29"/>
    </location>
</feature>
<accession>A0A366HNW9</accession>
<comment type="caution">
    <text evidence="2">The sequence shown here is derived from an EMBL/GenBank/DDBJ whole genome shotgun (WGS) entry which is preliminary data.</text>
</comment>